<dbReference type="Proteomes" id="UP000887013">
    <property type="component" value="Unassembled WGS sequence"/>
</dbReference>
<dbReference type="EMBL" id="BMAW01126022">
    <property type="protein sequence ID" value="GFU15028.1"/>
    <property type="molecule type" value="Genomic_DNA"/>
</dbReference>
<evidence type="ECO:0000313" key="2">
    <source>
        <dbReference type="Proteomes" id="UP000887013"/>
    </source>
</evidence>
<protein>
    <submittedName>
        <fullName evidence="1">Uncharacterized protein</fullName>
    </submittedName>
</protein>
<keyword evidence="2" id="KW-1185">Reference proteome</keyword>
<evidence type="ECO:0000313" key="1">
    <source>
        <dbReference type="EMBL" id="GFU15028.1"/>
    </source>
</evidence>
<proteinExistence type="predicted"/>
<name>A0A8X6UFR0_NEPPI</name>
<accession>A0A8X6UFR0</accession>
<gene>
    <name evidence="1" type="ORF">NPIL_269431</name>
</gene>
<reference evidence="1" key="1">
    <citation type="submission" date="2020-08" db="EMBL/GenBank/DDBJ databases">
        <title>Multicomponent nature underlies the extraordinary mechanical properties of spider dragline silk.</title>
        <authorList>
            <person name="Kono N."/>
            <person name="Nakamura H."/>
            <person name="Mori M."/>
            <person name="Yoshida Y."/>
            <person name="Ohtoshi R."/>
            <person name="Malay A.D."/>
            <person name="Moran D.A.P."/>
            <person name="Tomita M."/>
            <person name="Numata K."/>
            <person name="Arakawa K."/>
        </authorList>
    </citation>
    <scope>NUCLEOTIDE SEQUENCE</scope>
</reference>
<comment type="caution">
    <text evidence="1">The sequence shown here is derived from an EMBL/GenBank/DDBJ whole genome shotgun (WGS) entry which is preliminary data.</text>
</comment>
<dbReference type="AlphaFoldDB" id="A0A8X6UFR0"/>
<sequence>MFRNNLSGNGLKESERFRESGDPFYFLDLVSLSFEEQGVLFIRFDQVETFRVGSRKMRVGLDMDEWVQWRWRPPVHVVNLVKADFVENDGEES</sequence>
<organism evidence="1 2">
    <name type="scientific">Nephila pilipes</name>
    <name type="common">Giant wood spider</name>
    <name type="synonym">Nephila maculata</name>
    <dbReference type="NCBI Taxonomy" id="299642"/>
    <lineage>
        <taxon>Eukaryota</taxon>
        <taxon>Metazoa</taxon>
        <taxon>Ecdysozoa</taxon>
        <taxon>Arthropoda</taxon>
        <taxon>Chelicerata</taxon>
        <taxon>Arachnida</taxon>
        <taxon>Araneae</taxon>
        <taxon>Araneomorphae</taxon>
        <taxon>Entelegynae</taxon>
        <taxon>Araneoidea</taxon>
        <taxon>Nephilidae</taxon>
        <taxon>Nephila</taxon>
    </lineage>
</organism>